<dbReference type="SUPFAM" id="SSF48576">
    <property type="entry name" value="Terpenoid synthases"/>
    <property type="match status" value="1"/>
</dbReference>
<gene>
    <name evidence="1" type="ORF">AB5J49_00185</name>
</gene>
<dbReference type="Gene3D" id="1.10.600.10">
    <property type="entry name" value="Farnesyl Diphosphate Synthase"/>
    <property type="match status" value="1"/>
</dbReference>
<dbReference type="RefSeq" id="WP_369166406.1">
    <property type="nucleotide sequence ID" value="NZ_CP163439.1"/>
</dbReference>
<evidence type="ECO:0000313" key="1">
    <source>
        <dbReference type="EMBL" id="XDQ31915.1"/>
    </source>
</evidence>
<dbReference type="InterPro" id="IPR008949">
    <property type="entry name" value="Isoprenoid_synthase_dom_sf"/>
</dbReference>
<name>A0AB39PMH6_9ACTN</name>
<reference evidence="1" key="1">
    <citation type="submission" date="2024-07" db="EMBL/GenBank/DDBJ databases">
        <authorList>
            <person name="Yu S.T."/>
        </authorList>
    </citation>
    <scope>NUCLEOTIDE SEQUENCE</scope>
    <source>
        <strain evidence="1">R28</strain>
    </source>
</reference>
<organism evidence="1">
    <name type="scientific">Streptomyces sp. R28</name>
    <dbReference type="NCBI Taxonomy" id="3238628"/>
    <lineage>
        <taxon>Bacteria</taxon>
        <taxon>Bacillati</taxon>
        <taxon>Actinomycetota</taxon>
        <taxon>Actinomycetes</taxon>
        <taxon>Kitasatosporales</taxon>
        <taxon>Streptomycetaceae</taxon>
        <taxon>Streptomyces</taxon>
    </lineage>
</organism>
<proteinExistence type="predicted"/>
<accession>A0AB39PMH6</accession>
<sequence>MSAARPRRTTVVTRTLAAIWSRTAPRMSEGWRKRFTDHLCEYVAIYNRDIANRRFCEPPPFEEYLPFRRIVGAVYICWDLIEVAQGGSLPERIVTSDLCQNLRVAANDITCWTNDIFSLNKDYARGDVNNVVAILRHAGSLTWPEAA</sequence>
<protein>
    <submittedName>
        <fullName evidence="1">Terpene synthase family protein</fullName>
    </submittedName>
</protein>
<dbReference type="EMBL" id="CP163439">
    <property type="protein sequence ID" value="XDQ31915.1"/>
    <property type="molecule type" value="Genomic_DNA"/>
</dbReference>
<dbReference type="AlphaFoldDB" id="A0AB39PMH6"/>
<dbReference type="Pfam" id="PF19086">
    <property type="entry name" value="Terpene_syn_C_2"/>
    <property type="match status" value="1"/>
</dbReference>